<evidence type="ECO:0000313" key="3">
    <source>
        <dbReference type="EMBL" id="OXA96849.1"/>
    </source>
</evidence>
<evidence type="ECO:0000313" key="5">
    <source>
        <dbReference type="Proteomes" id="UP000198424"/>
    </source>
</evidence>
<dbReference type="AlphaFoldDB" id="A0A086ANY9"/>
<dbReference type="InterPro" id="IPR016181">
    <property type="entry name" value="Acyl_CoA_acyltransferase"/>
</dbReference>
<protein>
    <submittedName>
        <fullName evidence="2">GCN5 family acetyltransferase</fullName>
    </submittedName>
    <submittedName>
        <fullName evidence="3">N-acetyltransferase</fullName>
    </submittedName>
</protein>
<organism evidence="2 4">
    <name type="scientific">Flavobacterium hydatis</name>
    <name type="common">Cytophaga aquatilis</name>
    <dbReference type="NCBI Taxonomy" id="991"/>
    <lineage>
        <taxon>Bacteria</taxon>
        <taxon>Pseudomonadati</taxon>
        <taxon>Bacteroidota</taxon>
        <taxon>Flavobacteriia</taxon>
        <taxon>Flavobacteriales</taxon>
        <taxon>Flavobacteriaceae</taxon>
        <taxon>Flavobacterium</taxon>
    </lineage>
</organism>
<dbReference type="Proteomes" id="UP000198424">
    <property type="component" value="Unassembled WGS sequence"/>
</dbReference>
<dbReference type="Gene3D" id="3.40.630.30">
    <property type="match status" value="1"/>
</dbReference>
<dbReference type="RefSeq" id="WP_035619738.1">
    <property type="nucleotide sequence ID" value="NZ_JBEWQG010000017.1"/>
</dbReference>
<dbReference type="Pfam" id="PF13302">
    <property type="entry name" value="Acetyltransf_3"/>
    <property type="match status" value="1"/>
</dbReference>
<proteinExistence type="predicted"/>
<reference evidence="3 5" key="2">
    <citation type="submission" date="2016-11" db="EMBL/GenBank/DDBJ databases">
        <title>Whole genomes of Flavobacteriaceae.</title>
        <authorList>
            <person name="Stine C."/>
            <person name="Li C."/>
            <person name="Tadesse D."/>
        </authorList>
    </citation>
    <scope>NUCLEOTIDE SEQUENCE [LARGE SCALE GENOMIC DNA]</scope>
    <source>
        <strain evidence="3 5">ATCC 29551</strain>
    </source>
</reference>
<dbReference type="Proteomes" id="UP000028712">
    <property type="component" value="Unassembled WGS sequence"/>
</dbReference>
<sequence>MSEIKFDYKTDYILEDETVLLRPLKADDFKYLLDFSINEPEIWEFNIGGANGKENLSKYIDKAISQRESEKEYPFIIFDKRTNEYVGCTRFYNIVLELNTIEIGYTWYGKKYQGTGINKNCKYLMFDFAFDKLGVIRIGLGANSKNIRSINAMKGVGCTEEGILRSRSFDQSGNRIDAIILSILKNEWDEIWKARLKEKTIK</sequence>
<evidence type="ECO:0000313" key="2">
    <source>
        <dbReference type="EMBL" id="KFF18403.1"/>
    </source>
</evidence>
<accession>A0A086ANY9</accession>
<dbReference type="STRING" id="991.IW20_05770"/>
<feature type="domain" description="N-acetyltransferase" evidence="1">
    <location>
        <begin position="19"/>
        <end position="158"/>
    </location>
</feature>
<dbReference type="eggNOG" id="COG1670">
    <property type="taxonomic scope" value="Bacteria"/>
</dbReference>
<evidence type="ECO:0000313" key="4">
    <source>
        <dbReference type="Proteomes" id="UP000028712"/>
    </source>
</evidence>
<keyword evidence="2" id="KW-0808">Transferase</keyword>
<evidence type="ECO:0000259" key="1">
    <source>
        <dbReference type="Pfam" id="PF13302"/>
    </source>
</evidence>
<dbReference type="SUPFAM" id="SSF55729">
    <property type="entry name" value="Acyl-CoA N-acyltransferases (Nat)"/>
    <property type="match status" value="1"/>
</dbReference>
<dbReference type="PANTHER" id="PTHR43610:SF1">
    <property type="entry name" value="N-ACETYLTRANSFERASE DOMAIN-CONTAINING PROTEIN"/>
    <property type="match status" value="1"/>
</dbReference>
<name>A0A086ANY9_FLAHY</name>
<comment type="caution">
    <text evidence="2">The sequence shown here is derived from an EMBL/GenBank/DDBJ whole genome shotgun (WGS) entry which is preliminary data.</text>
</comment>
<reference evidence="2 4" key="1">
    <citation type="submission" date="2014-07" db="EMBL/GenBank/DDBJ databases">
        <title>Genome of Flavobacterium hydatis DSM 2063.</title>
        <authorList>
            <person name="Pipes S.E."/>
            <person name="Stropko S.J."/>
            <person name="Newman J.D."/>
        </authorList>
    </citation>
    <scope>NUCLEOTIDE SEQUENCE [LARGE SCALE GENOMIC DNA]</scope>
    <source>
        <strain evidence="2 4">DSM 2063</strain>
    </source>
</reference>
<dbReference type="EMBL" id="JPRM01000006">
    <property type="protein sequence ID" value="KFF18403.1"/>
    <property type="molecule type" value="Genomic_DNA"/>
</dbReference>
<dbReference type="InterPro" id="IPR000182">
    <property type="entry name" value="GNAT_dom"/>
</dbReference>
<keyword evidence="5" id="KW-1185">Reference proteome</keyword>
<dbReference type="EMBL" id="MUGY01000004">
    <property type="protein sequence ID" value="OXA96849.1"/>
    <property type="molecule type" value="Genomic_DNA"/>
</dbReference>
<dbReference type="OrthoDB" id="9795199at2"/>
<dbReference type="PANTHER" id="PTHR43610">
    <property type="entry name" value="BLL6696 PROTEIN"/>
    <property type="match status" value="1"/>
</dbReference>
<gene>
    <name evidence="3" type="ORF">B0A62_06245</name>
    <name evidence="2" type="ORF">IW20_05770</name>
</gene>
<dbReference type="GO" id="GO:0016747">
    <property type="term" value="F:acyltransferase activity, transferring groups other than amino-acyl groups"/>
    <property type="evidence" value="ECO:0007669"/>
    <property type="project" value="InterPro"/>
</dbReference>